<keyword evidence="2" id="KW-1185">Reference proteome</keyword>
<evidence type="ECO:0000313" key="2">
    <source>
        <dbReference type="Proteomes" id="UP000188605"/>
    </source>
</evidence>
<accession>A0ACC8XDX6</accession>
<comment type="caution">
    <text evidence="1">The sequence shown here is derived from an EMBL/GenBank/DDBJ whole genome shotgun (WGS) entry which is preliminary data.</text>
</comment>
<dbReference type="EMBL" id="LJDB01000043">
    <property type="protein sequence ID" value="ONI41032.1"/>
    <property type="molecule type" value="Genomic_DNA"/>
</dbReference>
<sequence>MENSQKYGAFSMHLLMKEKVDQPSINEVVKIVKDHLGELEVVTKEGLISLAILNYTVEFETGRIPVQVLFSECENWDANSLDIRMKNQMWNCSSEEKEKIFRECKYQIIANDTFAMTLHPHNRATLLMSYLNALMEIFPQCEAVLFLPSYKMMMADKIRNCETPIKDRFIDFCINIRFFSVENTNNMIVDTLGMNTLLLPDIQYYFHEMNHQWAVAHAYSLCKHLFNNGSVLKNGATTSGFSNKGFDTELYWKCIEESSLLVPKRPVINIDTGNYAISNRSSK</sequence>
<evidence type="ECO:0000313" key="1">
    <source>
        <dbReference type="EMBL" id="ONI41032.1"/>
    </source>
</evidence>
<proteinExistence type="predicted"/>
<name>A0ACC8XDX6_9FIRM</name>
<reference evidence="1" key="1">
    <citation type="submission" date="2016-08" db="EMBL/GenBank/DDBJ databases">
        <authorList>
            <person name="Ngugi D.K."/>
            <person name="Miyake S."/>
            <person name="Stingl U."/>
        </authorList>
    </citation>
    <scope>NUCLEOTIDE SEQUENCE</scope>
    <source>
        <strain evidence="1">SCG-B11WGA-EpuloA1</strain>
    </source>
</reference>
<gene>
    <name evidence="1" type="ORF">AN396_04550</name>
</gene>
<organism evidence="1 2">
    <name type="scientific">Candidatus Epulonipiscium fishelsonii</name>
    <dbReference type="NCBI Taxonomy" id="77094"/>
    <lineage>
        <taxon>Bacteria</taxon>
        <taxon>Bacillati</taxon>
        <taxon>Bacillota</taxon>
        <taxon>Clostridia</taxon>
        <taxon>Lachnospirales</taxon>
        <taxon>Lachnospiraceae</taxon>
        <taxon>Candidatus Epulonipiscium</taxon>
    </lineage>
</organism>
<protein>
    <submittedName>
        <fullName evidence="1">Uncharacterized protein</fullName>
    </submittedName>
</protein>
<dbReference type="Proteomes" id="UP000188605">
    <property type="component" value="Unassembled WGS sequence"/>
</dbReference>